<feature type="region of interest" description="Disordered" evidence="9">
    <location>
        <begin position="44"/>
        <end position="75"/>
    </location>
</feature>
<dbReference type="OrthoDB" id="3797628at2759"/>
<keyword evidence="5" id="KW-0653">Protein transport</keyword>
<evidence type="ECO:0000256" key="4">
    <source>
        <dbReference type="ARBA" id="ARBA00022816"/>
    </source>
</evidence>
<dbReference type="GO" id="GO:0000973">
    <property type="term" value="P:post-transcriptional tethering of RNA polymerase II gene DNA at nuclear periphery"/>
    <property type="evidence" value="ECO:0007669"/>
    <property type="project" value="TreeGrafter"/>
</dbReference>
<proteinExistence type="inferred from homology"/>
<evidence type="ECO:0000313" key="11">
    <source>
        <dbReference type="EMBL" id="PXF41065.1"/>
    </source>
</evidence>
<feature type="region of interest" description="Disordered" evidence="9">
    <location>
        <begin position="676"/>
        <end position="705"/>
    </location>
</feature>
<feature type="compositionally biased region" description="Low complexity" evidence="9">
    <location>
        <begin position="525"/>
        <end position="537"/>
    </location>
</feature>
<dbReference type="Pfam" id="PF04096">
    <property type="entry name" value="Nucleoporin2"/>
    <property type="match status" value="1"/>
</dbReference>
<evidence type="ECO:0000256" key="2">
    <source>
        <dbReference type="ARBA" id="ARBA00008926"/>
    </source>
</evidence>
<sequence>MAFGGSGFGANLFGNTQPAAFGTPAPVFGQSSGFGSSSAFGATTAGFGSFGQPQPQPQPQSQAPWGASAPASAYGQQNAFQQGGVNPLSTRSVKWQVSQLQDSNSNDSSRFHTISAMNQFQQYSVEEMRVGDYSRGDKGGDQGGAGGFGASGFGGGAFGASGFGQSSSAFGATAAFGAPSQPSMFGNTASGFGAGTSLFGQTQQQQQPTGFGAFGQTQSGFGQPSSGFDQSTPGFGQPASGFGASSSGFGSSGAGTFGAGVFGGGSTGFGQTAAPSTGFGSTFGDAGSTGFGASTAGGFGSVGFGATGFGASAAAASSQSLFGGGGQQTGGLFGAPQSTPSLFGQQSASGFGATAQSTPSLFGGGAGQSSASSLFGGQPQSGGGLFGGAQASSGGLFGGGQSSSSIFGNPQSASGQFAASSGGFGGSGLFGGGFGSTPQSSSLFGGSSMGASSGGGLFGSASTGTSLFGNTGSGLFGSGSGAGFGASSSGLFGSNPGGSLFGNTASGFGMSGSMFGGGLGFGAANQQQQQLQQQQQGPLEASLTNNPFGSSNLFSNITKGTGSNATSLNPMSSSGQGKTVSVVVGSVGGRPRRVRAGEGLQPMNRGGNRFMADSWYRPRSRPWSRTGPLFDLDDIIRQDDHSHNSITPWRTEEQRAKARNLKKLIIEPIEDDQVLKSATLGPRANGRQKERPPEVPNFLEPDQEPSQALIPSAGVVVTPQQSQREQHDDGEDTVLAIDDVEPADRSVKTEESGEHEAAVNEEENTPYSARFVPYSDFYRNQLSSERRRWSYNESSDNKPVTQKSLVPMCERPEYSTIPSMDKLRQMSEEELAQVQDFTVYRDIVGEVRWEGAVDVRGLNLDEIVSIEAGTVTIYPSNDKVPVPGEELNKPAVVKMHGIWKKKGGIVQKDARSVAKMVKNLKHHCDREGLQFLGYDVTTGTWSFRATRF</sequence>
<keyword evidence="7" id="KW-0906">Nuclear pore complex</keyword>
<dbReference type="GO" id="GO:0006405">
    <property type="term" value="P:RNA export from nucleus"/>
    <property type="evidence" value="ECO:0007669"/>
    <property type="project" value="TreeGrafter"/>
</dbReference>
<dbReference type="GO" id="GO:0003723">
    <property type="term" value="F:RNA binding"/>
    <property type="evidence" value="ECO:0007669"/>
    <property type="project" value="TreeGrafter"/>
</dbReference>
<dbReference type="PANTHER" id="PTHR23198">
    <property type="entry name" value="NUCLEOPORIN"/>
    <property type="match status" value="1"/>
</dbReference>
<feature type="compositionally biased region" description="Basic and acidic residues" evidence="9">
    <location>
        <begin position="742"/>
        <end position="758"/>
    </location>
</feature>
<keyword evidence="3" id="KW-0813">Transport</keyword>
<evidence type="ECO:0000259" key="10">
    <source>
        <dbReference type="PROSITE" id="PS51434"/>
    </source>
</evidence>
<dbReference type="GO" id="GO:0044614">
    <property type="term" value="C:nuclear pore cytoplasmic filaments"/>
    <property type="evidence" value="ECO:0007669"/>
    <property type="project" value="TreeGrafter"/>
</dbReference>
<dbReference type="SUPFAM" id="SSF82215">
    <property type="entry name" value="C-terminal autoproteolytic domain of nucleoporin nup98"/>
    <property type="match status" value="1"/>
</dbReference>
<keyword evidence="4" id="KW-0509">mRNA transport</keyword>
<dbReference type="EMBL" id="NBIV01000237">
    <property type="protein sequence ID" value="PXF41065.1"/>
    <property type="molecule type" value="Genomic_DNA"/>
</dbReference>
<dbReference type="PANTHER" id="PTHR23198:SF6">
    <property type="entry name" value="NUCLEAR PORE COMPLEX PROTEIN NUP98-NUP96"/>
    <property type="match status" value="1"/>
</dbReference>
<dbReference type="InterPro" id="IPR037665">
    <property type="entry name" value="Nucleoporin_S59-like"/>
</dbReference>
<evidence type="ECO:0000256" key="9">
    <source>
        <dbReference type="SAM" id="MobiDB-lite"/>
    </source>
</evidence>
<accession>A0A2V3IG48</accession>
<dbReference type="InterPro" id="IPR007230">
    <property type="entry name" value="Nup98_auto-Pept-S59_dom"/>
</dbReference>
<evidence type="ECO:0000313" key="12">
    <source>
        <dbReference type="Proteomes" id="UP000247409"/>
    </source>
</evidence>
<evidence type="ECO:0000256" key="8">
    <source>
        <dbReference type="ARBA" id="ARBA00023242"/>
    </source>
</evidence>
<dbReference type="InterPro" id="IPR036903">
    <property type="entry name" value="Nup98_auto-Pept-S59_dom_sf"/>
</dbReference>
<evidence type="ECO:0000256" key="3">
    <source>
        <dbReference type="ARBA" id="ARBA00022448"/>
    </source>
</evidence>
<evidence type="ECO:0000256" key="5">
    <source>
        <dbReference type="ARBA" id="ARBA00022927"/>
    </source>
</evidence>
<feature type="domain" description="Peptidase S59" evidence="10">
    <location>
        <begin position="811"/>
        <end position="948"/>
    </location>
</feature>
<feature type="compositionally biased region" description="Polar residues" evidence="9">
    <location>
        <begin position="542"/>
        <end position="571"/>
    </location>
</feature>
<comment type="similarity">
    <text evidence="2">Belongs to the nucleoporin GLFG family.</text>
</comment>
<dbReference type="AlphaFoldDB" id="A0A2V3IG48"/>
<dbReference type="GO" id="GO:0008139">
    <property type="term" value="F:nuclear localization sequence binding"/>
    <property type="evidence" value="ECO:0007669"/>
    <property type="project" value="TreeGrafter"/>
</dbReference>
<evidence type="ECO:0000256" key="1">
    <source>
        <dbReference type="ARBA" id="ARBA00004567"/>
    </source>
</evidence>
<keyword evidence="8" id="KW-0539">Nucleus</keyword>
<comment type="subcellular location">
    <subcellularLocation>
        <location evidence="1">Nucleus</location>
        <location evidence="1">Nuclear pore complex</location>
    </subcellularLocation>
</comment>
<dbReference type="GO" id="GO:0034398">
    <property type="term" value="P:telomere tethering at nuclear periphery"/>
    <property type="evidence" value="ECO:0007669"/>
    <property type="project" value="TreeGrafter"/>
</dbReference>
<name>A0A2V3IG48_9FLOR</name>
<dbReference type="Gene3D" id="1.10.10.2360">
    <property type="match status" value="1"/>
</dbReference>
<dbReference type="GO" id="GO:0017056">
    <property type="term" value="F:structural constituent of nuclear pore"/>
    <property type="evidence" value="ECO:0007669"/>
    <property type="project" value="InterPro"/>
</dbReference>
<dbReference type="GO" id="GO:0051028">
    <property type="term" value="P:mRNA transport"/>
    <property type="evidence" value="ECO:0007669"/>
    <property type="project" value="UniProtKB-KW"/>
</dbReference>
<gene>
    <name evidence="11" type="ORF">BWQ96_09205</name>
</gene>
<dbReference type="Gene3D" id="3.30.1610.10">
    <property type="entry name" value="Peptidase S59, nucleoporin"/>
    <property type="match status" value="1"/>
</dbReference>
<feature type="compositionally biased region" description="Low complexity" evidence="9">
    <location>
        <begin position="44"/>
        <end position="73"/>
    </location>
</feature>
<evidence type="ECO:0000256" key="6">
    <source>
        <dbReference type="ARBA" id="ARBA00023010"/>
    </source>
</evidence>
<comment type="caution">
    <text evidence="11">The sequence shown here is derived from an EMBL/GenBank/DDBJ whole genome shotgun (WGS) entry which is preliminary data.</text>
</comment>
<keyword evidence="12" id="KW-1185">Reference proteome</keyword>
<organism evidence="11 12">
    <name type="scientific">Gracilariopsis chorda</name>
    <dbReference type="NCBI Taxonomy" id="448386"/>
    <lineage>
        <taxon>Eukaryota</taxon>
        <taxon>Rhodophyta</taxon>
        <taxon>Florideophyceae</taxon>
        <taxon>Rhodymeniophycidae</taxon>
        <taxon>Gracilariales</taxon>
        <taxon>Gracilariaceae</taxon>
        <taxon>Gracilariopsis</taxon>
    </lineage>
</organism>
<dbReference type="GO" id="GO:0006606">
    <property type="term" value="P:protein import into nucleus"/>
    <property type="evidence" value="ECO:0007669"/>
    <property type="project" value="TreeGrafter"/>
</dbReference>
<evidence type="ECO:0000256" key="7">
    <source>
        <dbReference type="ARBA" id="ARBA00023132"/>
    </source>
</evidence>
<reference evidence="11 12" key="1">
    <citation type="journal article" date="2018" name="Mol. Biol. Evol.">
        <title>Analysis of the draft genome of the red seaweed Gracilariopsis chorda provides insights into genome size evolution in Rhodophyta.</title>
        <authorList>
            <person name="Lee J."/>
            <person name="Yang E.C."/>
            <person name="Graf L."/>
            <person name="Yang J.H."/>
            <person name="Qiu H."/>
            <person name="Zel Zion U."/>
            <person name="Chan C.X."/>
            <person name="Stephens T.G."/>
            <person name="Weber A.P.M."/>
            <person name="Boo G.H."/>
            <person name="Boo S.M."/>
            <person name="Kim K.M."/>
            <person name="Shin Y."/>
            <person name="Jung M."/>
            <person name="Lee S.J."/>
            <person name="Yim H.S."/>
            <person name="Lee J.H."/>
            <person name="Bhattacharya D."/>
            <person name="Yoon H.S."/>
        </authorList>
    </citation>
    <scope>NUCLEOTIDE SEQUENCE [LARGE SCALE GENOMIC DNA]</scope>
    <source>
        <strain evidence="11 12">SKKU-2015</strain>
        <tissue evidence="11">Whole body</tissue>
    </source>
</reference>
<protein>
    <submittedName>
        <fullName evidence="11">Nuclear pore complex protein Nup98-Nup96</fullName>
    </submittedName>
</protein>
<keyword evidence="6" id="KW-0811">Translocation</keyword>
<dbReference type="STRING" id="448386.A0A2V3IG48"/>
<feature type="region of interest" description="Disordered" evidence="9">
    <location>
        <begin position="525"/>
        <end position="578"/>
    </location>
</feature>
<dbReference type="Proteomes" id="UP000247409">
    <property type="component" value="Unassembled WGS sequence"/>
</dbReference>
<feature type="region of interest" description="Disordered" evidence="9">
    <location>
        <begin position="739"/>
        <end position="764"/>
    </location>
</feature>
<dbReference type="PROSITE" id="PS51434">
    <property type="entry name" value="NUP_C"/>
    <property type="match status" value="1"/>
</dbReference>